<name>A0ABW5PD37_9BACL</name>
<accession>A0ABW5PD37</accession>
<sequence>MKRTTFIFLIAIFILLSGCSSMNGNHPRAAMADFNRSLERTGFTAYKSMDKGKNSIFVLQGLAPKQFRLQSASEAKTENEPVNLYIYSYEEVHQTDKAELEFYELYETMTLAVIPVVVRSEQLLLIYWKKQGEDSSKVEMALNEALLRE</sequence>
<protein>
    <recommendedName>
        <fullName evidence="3">DUF4825 domain-containing protein</fullName>
    </recommendedName>
</protein>
<comment type="caution">
    <text evidence="1">The sequence shown here is derived from an EMBL/GenBank/DDBJ whole genome shotgun (WGS) entry which is preliminary data.</text>
</comment>
<gene>
    <name evidence="1" type="ORF">ACFSUF_08745</name>
</gene>
<organism evidence="1 2">
    <name type="scientific">Paenibacillus gansuensis</name>
    <dbReference type="NCBI Taxonomy" id="306542"/>
    <lineage>
        <taxon>Bacteria</taxon>
        <taxon>Bacillati</taxon>
        <taxon>Bacillota</taxon>
        <taxon>Bacilli</taxon>
        <taxon>Bacillales</taxon>
        <taxon>Paenibacillaceae</taxon>
        <taxon>Paenibacillus</taxon>
    </lineage>
</organism>
<reference evidence="2" key="1">
    <citation type="journal article" date="2019" name="Int. J. Syst. Evol. Microbiol.">
        <title>The Global Catalogue of Microorganisms (GCM) 10K type strain sequencing project: providing services to taxonomists for standard genome sequencing and annotation.</title>
        <authorList>
            <consortium name="The Broad Institute Genomics Platform"/>
            <consortium name="The Broad Institute Genome Sequencing Center for Infectious Disease"/>
            <person name="Wu L."/>
            <person name="Ma J."/>
        </authorList>
    </citation>
    <scope>NUCLEOTIDE SEQUENCE [LARGE SCALE GENOMIC DNA]</scope>
    <source>
        <strain evidence="2">KCTC 3950</strain>
    </source>
</reference>
<dbReference type="RefSeq" id="WP_377602129.1">
    <property type="nucleotide sequence ID" value="NZ_JBHUME010000007.1"/>
</dbReference>
<dbReference type="Proteomes" id="UP001597541">
    <property type="component" value="Unassembled WGS sequence"/>
</dbReference>
<dbReference type="PROSITE" id="PS51257">
    <property type="entry name" value="PROKAR_LIPOPROTEIN"/>
    <property type="match status" value="1"/>
</dbReference>
<evidence type="ECO:0000313" key="1">
    <source>
        <dbReference type="EMBL" id="MFD2612508.1"/>
    </source>
</evidence>
<evidence type="ECO:0008006" key="3">
    <source>
        <dbReference type="Google" id="ProtNLM"/>
    </source>
</evidence>
<evidence type="ECO:0000313" key="2">
    <source>
        <dbReference type="Proteomes" id="UP001597541"/>
    </source>
</evidence>
<proteinExistence type="predicted"/>
<keyword evidence="2" id="KW-1185">Reference proteome</keyword>
<dbReference type="EMBL" id="JBHUME010000007">
    <property type="protein sequence ID" value="MFD2612508.1"/>
    <property type="molecule type" value="Genomic_DNA"/>
</dbReference>